<dbReference type="Proteomes" id="UP000216533">
    <property type="component" value="Unassembled WGS sequence"/>
</dbReference>
<feature type="domain" description="AB hydrolase-1" evidence="2">
    <location>
        <begin position="109"/>
        <end position="214"/>
    </location>
</feature>
<reference evidence="3 4" key="1">
    <citation type="submission" date="2017-07" db="EMBL/GenBank/DDBJ databases">
        <title>Draft whole genome sequences of clinical Proprionibacteriaceae strains.</title>
        <authorList>
            <person name="Bernier A.-M."/>
            <person name="Bernard K."/>
            <person name="Domingo M.-C."/>
        </authorList>
    </citation>
    <scope>NUCLEOTIDE SEQUENCE [LARGE SCALE GENOMIC DNA]</scope>
    <source>
        <strain evidence="3 4">NML 160184</strain>
    </source>
</reference>
<dbReference type="PANTHER" id="PTHR43798">
    <property type="entry name" value="MONOACYLGLYCEROL LIPASE"/>
    <property type="match status" value="1"/>
</dbReference>
<dbReference type="AlphaFoldDB" id="A0A255EC60"/>
<dbReference type="Pfam" id="PF00561">
    <property type="entry name" value="Abhydrolase_1"/>
    <property type="match status" value="1"/>
</dbReference>
<dbReference type="SUPFAM" id="SSF53474">
    <property type="entry name" value="alpha/beta-Hydrolases"/>
    <property type="match status" value="1"/>
</dbReference>
<dbReference type="EMBL" id="NMVI01000011">
    <property type="protein sequence ID" value="OYN88850.1"/>
    <property type="molecule type" value="Genomic_DNA"/>
</dbReference>
<evidence type="ECO:0000256" key="1">
    <source>
        <dbReference type="SAM" id="Phobius"/>
    </source>
</evidence>
<keyword evidence="1" id="KW-0812">Transmembrane</keyword>
<dbReference type="InterPro" id="IPR000073">
    <property type="entry name" value="AB_hydrolase_1"/>
</dbReference>
<evidence type="ECO:0000259" key="2">
    <source>
        <dbReference type="Pfam" id="PF00561"/>
    </source>
</evidence>
<dbReference type="GO" id="GO:0016787">
    <property type="term" value="F:hydrolase activity"/>
    <property type="evidence" value="ECO:0007669"/>
    <property type="project" value="UniProtKB-KW"/>
</dbReference>
<keyword evidence="1" id="KW-1133">Transmembrane helix</keyword>
<dbReference type="PANTHER" id="PTHR43798:SF33">
    <property type="entry name" value="HYDROLASE, PUTATIVE (AFU_ORTHOLOGUE AFUA_2G14860)-RELATED"/>
    <property type="match status" value="1"/>
</dbReference>
<evidence type="ECO:0000313" key="3">
    <source>
        <dbReference type="EMBL" id="OYN88850.1"/>
    </source>
</evidence>
<name>A0A255EC60_9ACTN</name>
<keyword evidence="3" id="KW-0378">Hydrolase</keyword>
<sequence>MRLHCNTSTLGERMRTVIKRIAIGAGVVILVPVLWVGANLALLAATGTGAEVSAWKSEQGRAEFRHLYDETMALMPPPAQTWDVPTDFGSVRAYRFEKPGADETYRALPPIVLLPGHSAPVPMWHGNLPHYLPERPVIAIDLLGQPGLSEPTRPVTNEADQARWLDQTLAGIGVARAHLVGVSFGGWTATNYALHHPERVASLSLFDPAYVFAPVKLSFMLAAAGTMFPLMPPGYDAWFTRYTANGADTSGVPEAALIEAGIEHYSVVEPAPSQIEEAELRRLAVPTFVVLGGRSALHDASAALETVRRTMPQAEVELKPEGSHAVHGEYADELDARVLAFVAQHD</sequence>
<keyword evidence="1" id="KW-0472">Membrane</keyword>
<dbReference type="InterPro" id="IPR050266">
    <property type="entry name" value="AB_hydrolase_sf"/>
</dbReference>
<evidence type="ECO:0000313" key="4">
    <source>
        <dbReference type="Proteomes" id="UP000216533"/>
    </source>
</evidence>
<proteinExistence type="predicted"/>
<comment type="caution">
    <text evidence="3">The sequence shown here is derived from an EMBL/GenBank/DDBJ whole genome shotgun (WGS) entry which is preliminary data.</text>
</comment>
<accession>A0A255EC60</accession>
<dbReference type="InterPro" id="IPR029058">
    <property type="entry name" value="AB_hydrolase_fold"/>
</dbReference>
<organism evidence="3 4">
    <name type="scientific">Parenemella sanctibonifatiensis</name>
    <dbReference type="NCBI Taxonomy" id="2016505"/>
    <lineage>
        <taxon>Bacteria</taxon>
        <taxon>Bacillati</taxon>
        <taxon>Actinomycetota</taxon>
        <taxon>Actinomycetes</taxon>
        <taxon>Propionibacteriales</taxon>
        <taxon>Propionibacteriaceae</taxon>
        <taxon>Parenemella</taxon>
    </lineage>
</organism>
<feature type="transmembrane region" description="Helical" evidence="1">
    <location>
        <begin position="21"/>
        <end position="44"/>
    </location>
</feature>
<protein>
    <submittedName>
        <fullName evidence="3">Alpha/beta hydrolase</fullName>
    </submittedName>
</protein>
<gene>
    <name evidence="3" type="ORF">CGZ92_03860</name>
</gene>
<dbReference type="Gene3D" id="3.40.50.1820">
    <property type="entry name" value="alpha/beta hydrolase"/>
    <property type="match status" value="1"/>
</dbReference>
<dbReference type="GO" id="GO:0016020">
    <property type="term" value="C:membrane"/>
    <property type="evidence" value="ECO:0007669"/>
    <property type="project" value="TreeGrafter"/>
</dbReference>